<dbReference type="PANTHER" id="PTHR42776">
    <property type="entry name" value="SERINE PEPTIDASE S9 FAMILY MEMBER"/>
    <property type="match status" value="1"/>
</dbReference>
<accession>A0AAT9LD40</accession>
<dbReference type="SUPFAM" id="SSF53474">
    <property type="entry name" value="alpha/beta-Hydrolases"/>
    <property type="match status" value="1"/>
</dbReference>
<protein>
    <submittedName>
        <fullName evidence="3">S9 family peptidase</fullName>
    </submittedName>
</protein>
<dbReference type="Pfam" id="PF00326">
    <property type="entry name" value="Peptidase_S9"/>
    <property type="match status" value="1"/>
</dbReference>
<organism evidence="3">
    <name type="scientific">Candidatus Fermentithermobacillus carboniphilus</name>
    <dbReference type="NCBI Taxonomy" id="3085328"/>
    <lineage>
        <taxon>Bacteria</taxon>
        <taxon>Bacillati</taxon>
        <taxon>Bacillota</taxon>
        <taxon>Candidatus Fermentithermobacillia</taxon>
        <taxon>Candidatus Fermentithermobacillales</taxon>
        <taxon>Candidatus Fermentithermobacillaceae</taxon>
        <taxon>Candidatus Fermentithermobacillus</taxon>
    </lineage>
</organism>
<evidence type="ECO:0000313" key="3">
    <source>
        <dbReference type="EMBL" id="QUL99056.1"/>
    </source>
</evidence>
<sequence length="324" mass="36974">MEDIQNQIEELKRQQESMLHMFLALSKQVDDLLWYNKVGDIARIDKVVFTGPPPANTLAQPPQDKGNPLKIHAYTFVPKNAVAGRKYPLLVFPHGGVHANFSTSSANVVRELIEQGYIIIAPEYRGSTGYGEIFYKLIDYGGLEIEDTYEARNWMVENEPLVDPERVGILGWSHGGLITLMNIFNHPEAYKAAYAGVPVSDLVARMGYKTEAYRRIFSADYHLGKTAYEDVQEYRRRSPAWNAEKLQTPLLIHTTTNDEDVNVLEVEHLIKALKAANKEFEYKIYENAPGGHMFNRIDTKLAKESRKEIYRFLAKYLNPPNPIL</sequence>
<dbReference type="AlphaFoldDB" id="A0AAT9LD40"/>
<reference evidence="3" key="1">
    <citation type="submission" date="2020-10" db="EMBL/GenBank/DDBJ databases">
        <authorList>
            <person name="Kadnikov V."/>
            <person name="Beletsky A.V."/>
            <person name="Mardanov A.V."/>
            <person name="Karnachuk O.V."/>
            <person name="Ravin N.V."/>
        </authorList>
    </citation>
    <scope>NUCLEOTIDE SEQUENCE</scope>
    <source>
        <strain evidence="3">Bu02</strain>
    </source>
</reference>
<gene>
    <name evidence="3" type="ORF">IMF26_03020</name>
</gene>
<dbReference type="PANTHER" id="PTHR42776:SF27">
    <property type="entry name" value="DIPEPTIDYL PEPTIDASE FAMILY MEMBER 6"/>
    <property type="match status" value="1"/>
</dbReference>
<keyword evidence="1" id="KW-0378">Hydrolase</keyword>
<dbReference type="KEGG" id="fcz:IMF26_03020"/>
<dbReference type="GO" id="GO:0004252">
    <property type="term" value="F:serine-type endopeptidase activity"/>
    <property type="evidence" value="ECO:0007669"/>
    <property type="project" value="TreeGrafter"/>
</dbReference>
<name>A0AAT9LD40_9FIRM</name>
<dbReference type="InterPro" id="IPR029058">
    <property type="entry name" value="AB_hydrolase_fold"/>
</dbReference>
<reference evidence="3" key="2">
    <citation type="journal article" date="2023" name="Biology">
        <title>Prokaryotic Life Associated with Coal-Fire Gas Vents Revealed by Metagenomics.</title>
        <authorList>
            <person name="Kadnikov V.V."/>
            <person name="Mardanov A.V."/>
            <person name="Beletsky A.V."/>
            <person name="Karnachuk O.V."/>
            <person name="Ravin N.V."/>
        </authorList>
    </citation>
    <scope>NUCLEOTIDE SEQUENCE</scope>
    <source>
        <strain evidence="3">Bu02</strain>
    </source>
</reference>
<dbReference type="InterPro" id="IPR001375">
    <property type="entry name" value="Peptidase_S9_cat"/>
</dbReference>
<dbReference type="EMBL" id="CP062796">
    <property type="protein sequence ID" value="QUL99056.1"/>
    <property type="molecule type" value="Genomic_DNA"/>
</dbReference>
<evidence type="ECO:0000259" key="2">
    <source>
        <dbReference type="Pfam" id="PF00326"/>
    </source>
</evidence>
<evidence type="ECO:0000256" key="1">
    <source>
        <dbReference type="ARBA" id="ARBA00022801"/>
    </source>
</evidence>
<feature type="domain" description="Peptidase S9 prolyl oligopeptidase catalytic" evidence="2">
    <location>
        <begin position="112"/>
        <end position="318"/>
    </location>
</feature>
<dbReference type="Gene3D" id="3.40.50.1820">
    <property type="entry name" value="alpha/beta hydrolase"/>
    <property type="match status" value="1"/>
</dbReference>
<proteinExistence type="predicted"/>
<dbReference type="GO" id="GO:0006508">
    <property type="term" value="P:proteolysis"/>
    <property type="evidence" value="ECO:0007669"/>
    <property type="project" value="InterPro"/>
</dbReference>